<protein>
    <recommendedName>
        <fullName evidence="3">ATPase</fullName>
    </recommendedName>
</protein>
<evidence type="ECO:0000313" key="2">
    <source>
        <dbReference type="Proteomes" id="UP000030993"/>
    </source>
</evidence>
<proteinExistence type="predicted"/>
<dbReference type="PANTHER" id="PTHR33295">
    <property type="entry name" value="ATPASE"/>
    <property type="match status" value="1"/>
</dbReference>
<gene>
    <name evidence="1" type="ORF">NZ47_10225</name>
</gene>
<dbReference type="Proteomes" id="UP000030993">
    <property type="component" value="Unassembled WGS sequence"/>
</dbReference>
<reference evidence="1 2" key="1">
    <citation type="journal article" date="2013" name="PLoS ONE">
        <title>Identification and characterization of three novel lipases belonging to families II and V from Anaerovibrio lipolyticus 5ST.</title>
        <authorList>
            <person name="Prive F."/>
            <person name="Kaderbhai N.N."/>
            <person name="Girdwood S."/>
            <person name="Worgan H.J."/>
            <person name="Pinloche E."/>
            <person name="Scollan N.D."/>
            <person name="Huws S.A."/>
            <person name="Newbold C.J."/>
        </authorList>
    </citation>
    <scope>NUCLEOTIDE SEQUENCE [LARGE SCALE GENOMIC DNA]</scope>
    <source>
        <strain evidence="1 2">5S</strain>
    </source>
</reference>
<dbReference type="AlphaFoldDB" id="A0A0B2JV21"/>
<organism evidence="1 2">
    <name type="scientific">Anaerovibrio lipolyticus</name>
    <dbReference type="NCBI Taxonomy" id="82374"/>
    <lineage>
        <taxon>Bacteria</taxon>
        <taxon>Bacillati</taxon>
        <taxon>Bacillota</taxon>
        <taxon>Negativicutes</taxon>
        <taxon>Selenomonadales</taxon>
        <taxon>Selenomonadaceae</taxon>
        <taxon>Anaerovibrio</taxon>
    </lineage>
</organism>
<name>A0A0B2JV21_9FIRM</name>
<evidence type="ECO:0008006" key="3">
    <source>
        <dbReference type="Google" id="ProtNLM"/>
    </source>
</evidence>
<sequence length="99" mass="11503">MENVIFLELLRRWGEVYVGKVDNLEVDFVAVQNGEPCYYQVAYTVIDDDGSILKRELAPLKRIKDYNKRFLITMDLAPKMSHDGITQIYALDWLMSGRS</sequence>
<accession>A0A0B2JV21</accession>
<dbReference type="PANTHER" id="PTHR33295:SF20">
    <property type="entry name" value="ATPASE"/>
    <property type="match status" value="1"/>
</dbReference>
<keyword evidence="2" id="KW-1185">Reference proteome</keyword>
<dbReference type="EMBL" id="JSCE01000192">
    <property type="protein sequence ID" value="KHM51509.1"/>
    <property type="molecule type" value="Genomic_DNA"/>
</dbReference>
<dbReference type="STRING" id="82374.NZ47_10225"/>
<evidence type="ECO:0000313" key="1">
    <source>
        <dbReference type="EMBL" id="KHM51509.1"/>
    </source>
</evidence>
<comment type="caution">
    <text evidence="1">The sequence shown here is derived from an EMBL/GenBank/DDBJ whole genome shotgun (WGS) entry which is preliminary data.</text>
</comment>